<dbReference type="SUPFAM" id="SSF64288">
    <property type="entry name" value="Chorismate lyase-like"/>
    <property type="match status" value="1"/>
</dbReference>
<dbReference type="CDD" id="cd07377">
    <property type="entry name" value="WHTH_GntR"/>
    <property type="match status" value="1"/>
</dbReference>
<feature type="domain" description="HTH gntR-type" evidence="4">
    <location>
        <begin position="9"/>
        <end position="77"/>
    </location>
</feature>
<geneLocation type="plasmid" evidence="5">
    <name>2 SCP2*</name>
</geneLocation>
<accession>A0A9N8IXZ5</accession>
<evidence type="ECO:0000259" key="4">
    <source>
        <dbReference type="PROSITE" id="PS50949"/>
    </source>
</evidence>
<dbReference type="SUPFAM" id="SSF46785">
    <property type="entry name" value="Winged helix' DNA-binding domain"/>
    <property type="match status" value="1"/>
</dbReference>
<dbReference type="InterPro" id="IPR000524">
    <property type="entry name" value="Tscrpt_reg_HTH_GntR"/>
</dbReference>
<keyword evidence="2" id="KW-0238">DNA-binding</keyword>
<keyword evidence="3" id="KW-0804">Transcription</keyword>
<keyword evidence="5" id="KW-0614">Plasmid</keyword>
<evidence type="ECO:0000313" key="5">
    <source>
        <dbReference type="EMBL" id="CAC93952.1"/>
    </source>
</evidence>
<dbReference type="InterPro" id="IPR036390">
    <property type="entry name" value="WH_DNA-bd_sf"/>
</dbReference>
<evidence type="ECO:0000256" key="2">
    <source>
        <dbReference type="ARBA" id="ARBA00023125"/>
    </source>
</evidence>
<dbReference type="RefSeq" id="WP_011005821.1">
    <property type="nucleotide sequence ID" value="NC_003319.1"/>
</dbReference>
<dbReference type="GO" id="GO:0045892">
    <property type="term" value="P:negative regulation of DNA-templated transcription"/>
    <property type="evidence" value="ECO:0007669"/>
    <property type="project" value="TreeGrafter"/>
</dbReference>
<dbReference type="Pfam" id="PF00392">
    <property type="entry name" value="GntR"/>
    <property type="match status" value="1"/>
</dbReference>
<dbReference type="InterPro" id="IPR036388">
    <property type="entry name" value="WH-like_DNA-bd_sf"/>
</dbReference>
<dbReference type="Gene3D" id="3.40.1410.10">
    <property type="entry name" value="Chorismate lyase-like"/>
    <property type="match status" value="1"/>
</dbReference>
<dbReference type="PANTHER" id="PTHR44846:SF17">
    <property type="entry name" value="GNTR-FAMILY TRANSCRIPTIONAL REGULATOR"/>
    <property type="match status" value="1"/>
</dbReference>
<dbReference type="Gene3D" id="1.10.10.10">
    <property type="entry name" value="Winged helix-like DNA-binding domain superfamily/Winged helix DNA-binding domain"/>
    <property type="match status" value="1"/>
</dbReference>
<dbReference type="Pfam" id="PF07702">
    <property type="entry name" value="UTRA"/>
    <property type="match status" value="1"/>
</dbReference>
<name>A0A9N8IXZ5_STRCH</name>
<dbReference type="GO" id="GO:0003700">
    <property type="term" value="F:DNA-binding transcription factor activity"/>
    <property type="evidence" value="ECO:0007669"/>
    <property type="project" value="InterPro"/>
</dbReference>
<dbReference type="GO" id="GO:0003677">
    <property type="term" value="F:DNA binding"/>
    <property type="evidence" value="ECO:0007669"/>
    <property type="project" value="UniProtKB-KW"/>
</dbReference>
<dbReference type="AlphaFoldDB" id="A0A9N8IXZ5"/>
<dbReference type="OMA" id="WAFEQGY"/>
<evidence type="ECO:0000256" key="1">
    <source>
        <dbReference type="ARBA" id="ARBA00023015"/>
    </source>
</evidence>
<evidence type="ECO:0000256" key="3">
    <source>
        <dbReference type="ARBA" id="ARBA00023163"/>
    </source>
</evidence>
<dbReference type="InterPro" id="IPR050679">
    <property type="entry name" value="Bact_HTH_transcr_reg"/>
</dbReference>
<proteinExistence type="predicted"/>
<protein>
    <recommendedName>
        <fullName evidence="4">HTH gntR-type domain-containing protein</fullName>
    </recommendedName>
</protein>
<dbReference type="SMART" id="SM00866">
    <property type="entry name" value="UTRA"/>
    <property type="match status" value="1"/>
</dbReference>
<reference evidence="5" key="1">
    <citation type="journal article" date="2002" name="J. Mol. Microbiol. Biotechnol.">
        <title>Increasing the efficiency of heterologous promoters in actinomycetes.</title>
        <authorList>
            <person name="Wilkinson C.J."/>
            <person name="Hughes-Thomas Z.A."/>
            <person name="Martin C.J."/>
            <person name="Bohm I."/>
            <person name="Mironenko T."/>
            <person name="Deacon M."/>
            <person name="Wheatcroft M."/>
            <person name="Wirtz G."/>
            <person name="Staunton J."/>
            <person name="Leadlay P.F."/>
        </authorList>
    </citation>
    <scope>NUCLEOTIDE SEQUENCE</scope>
    <source>
        <plasmid evidence="5">2 SCP2*</plasmid>
    </source>
</reference>
<dbReference type="EMBL" id="AJ414671">
    <property type="protein sequence ID" value="CAC93952.1"/>
    <property type="molecule type" value="Genomic_DNA"/>
</dbReference>
<dbReference type="InterPro" id="IPR011663">
    <property type="entry name" value="UTRA"/>
</dbReference>
<keyword evidence="1" id="KW-0805">Transcription regulation</keyword>
<dbReference type="PROSITE" id="PS50949">
    <property type="entry name" value="HTH_GNTR"/>
    <property type="match status" value="1"/>
</dbReference>
<dbReference type="PANTHER" id="PTHR44846">
    <property type="entry name" value="MANNOSYL-D-GLYCERATE TRANSPORT/METABOLISM SYSTEM REPRESSOR MNGR-RELATED"/>
    <property type="match status" value="1"/>
</dbReference>
<sequence length="265" mass="28178">MATRRKGRPGGYEEIAAHFRRLMDSGELSPGDPLPSMRDVCDQFGSAITTVNRAFRLLQEEGRTVSKPGVGTIVRDMSRVRVPFSTYGDVLAPGGDKGPWERATAAQGLDGRMLVEAPEEVGAPADVAARLGIEPGALVVHRRRRATIGEDVVQLQDAWYPLEIARAAGLDRPGKVVGGVLGAMTGAGLSPTSTDHDVEVWVPSAQQAAELSLGSRVSVLVVERVTYDATVRVLELTRHTGAADRLTLTYKGLPLRATGAEGSTS</sequence>
<dbReference type="InterPro" id="IPR028978">
    <property type="entry name" value="Chorismate_lyase_/UTRA_dom_sf"/>
</dbReference>
<dbReference type="SMART" id="SM00345">
    <property type="entry name" value="HTH_GNTR"/>
    <property type="match status" value="1"/>
</dbReference>
<organism evidence="5">
    <name type="scientific">Streptomyces coelicolor</name>
    <dbReference type="NCBI Taxonomy" id="1902"/>
    <lineage>
        <taxon>Bacteria</taxon>
        <taxon>Bacillati</taxon>
        <taxon>Actinomycetota</taxon>
        <taxon>Actinomycetes</taxon>
        <taxon>Kitasatosporales</taxon>
        <taxon>Streptomycetaceae</taxon>
        <taxon>Streptomyces</taxon>
        <taxon>Streptomyces albidoflavus group</taxon>
    </lineage>
</organism>